<evidence type="ECO:0000256" key="2">
    <source>
        <dbReference type="ARBA" id="ARBA00022833"/>
    </source>
</evidence>
<sequence>MQALQFIQSVPRYALTKALGRVARSIYWSDLACLQLRDVPEPRLPTPEWVRIATRYGGICGSDLGTILLHASTAASAVTSFPFTLGHENVGIIAEVGNAVDGIEVGQRVVVNPLLGCVARGFRDLCPNCARGEPNRCLRFHQGTVSAGTMIGFCRDTGGSWSPSFVAHRSQVIPVPAALSDEEAVLAEPFGVALHAVLRNRPGDEQTVLVIGAGVIGLLTVAAIRATGSKARVIVTARHPFQAEAAARLGADVVLRARRGAELYRQVAQLTGAEVLKPVIGRPLVQGGADIVFDCVGTGRTIDDALRLARAGGRVVLVGLASTPSGVDWTPVWLHEVEIRGAVAYAVEEFCGEQVDAVRLAVRLMAEKVVDLKPLVTHTFALADYREALETVTSKGSSGVIKAVFAFGPSDVVKTSSWGGIPSATPTG</sequence>
<dbReference type="PROSITE" id="PS00059">
    <property type="entry name" value="ADH_ZINC"/>
    <property type="match status" value="1"/>
</dbReference>
<organism evidence="6">
    <name type="scientific">Thermorudis sp</name>
    <dbReference type="NCBI Taxonomy" id="1969470"/>
    <lineage>
        <taxon>Bacteria</taxon>
        <taxon>Pseudomonadati</taxon>
        <taxon>Thermomicrobiota</taxon>
        <taxon>Thermomicrobia</taxon>
        <taxon>Thermomicrobia incertae sedis</taxon>
        <taxon>Thermorudis</taxon>
    </lineage>
</organism>
<dbReference type="SUPFAM" id="SSF50129">
    <property type="entry name" value="GroES-like"/>
    <property type="match status" value="1"/>
</dbReference>
<dbReference type="InterPro" id="IPR013149">
    <property type="entry name" value="ADH-like_C"/>
</dbReference>
<dbReference type="Gene3D" id="3.90.180.10">
    <property type="entry name" value="Medium-chain alcohol dehydrogenases, catalytic domain"/>
    <property type="match status" value="1"/>
</dbReference>
<keyword evidence="3" id="KW-0560">Oxidoreductase</keyword>
<keyword evidence="1 4" id="KW-0479">Metal-binding</keyword>
<feature type="domain" description="Enoyl reductase (ER)" evidence="5">
    <location>
        <begin position="29"/>
        <end position="405"/>
    </location>
</feature>
<evidence type="ECO:0000256" key="4">
    <source>
        <dbReference type="RuleBase" id="RU361277"/>
    </source>
</evidence>
<gene>
    <name evidence="6" type="ORF">ENP13_02035</name>
</gene>
<dbReference type="InterPro" id="IPR050129">
    <property type="entry name" value="Zn_alcohol_dh"/>
</dbReference>
<dbReference type="InterPro" id="IPR036291">
    <property type="entry name" value="NAD(P)-bd_dom_sf"/>
</dbReference>
<dbReference type="Pfam" id="PF08240">
    <property type="entry name" value="ADH_N"/>
    <property type="match status" value="1"/>
</dbReference>
<dbReference type="GO" id="GO:0008270">
    <property type="term" value="F:zinc ion binding"/>
    <property type="evidence" value="ECO:0007669"/>
    <property type="project" value="InterPro"/>
</dbReference>
<proteinExistence type="inferred from homology"/>
<reference evidence="6" key="1">
    <citation type="journal article" date="2020" name="mSystems">
        <title>Genome- and Community-Level Interaction Insights into Carbon Utilization and Element Cycling Functions of Hydrothermarchaeota in Hydrothermal Sediment.</title>
        <authorList>
            <person name="Zhou Z."/>
            <person name="Liu Y."/>
            <person name="Xu W."/>
            <person name="Pan J."/>
            <person name="Luo Z.H."/>
            <person name="Li M."/>
        </authorList>
    </citation>
    <scope>NUCLEOTIDE SEQUENCE [LARGE SCALE GENOMIC DNA]</scope>
    <source>
        <strain evidence="6">SpSt-192</strain>
    </source>
</reference>
<dbReference type="InterPro" id="IPR002328">
    <property type="entry name" value="ADH_Zn_CS"/>
</dbReference>
<dbReference type="PANTHER" id="PTHR43401:SF2">
    <property type="entry name" value="L-THREONINE 3-DEHYDROGENASE"/>
    <property type="match status" value="1"/>
</dbReference>
<dbReference type="GO" id="GO:0016616">
    <property type="term" value="F:oxidoreductase activity, acting on the CH-OH group of donors, NAD or NADP as acceptor"/>
    <property type="evidence" value="ECO:0007669"/>
    <property type="project" value="UniProtKB-ARBA"/>
</dbReference>
<dbReference type="Pfam" id="PF00107">
    <property type="entry name" value="ADH_zinc_N"/>
    <property type="match status" value="1"/>
</dbReference>
<dbReference type="InterPro" id="IPR020843">
    <property type="entry name" value="ER"/>
</dbReference>
<keyword evidence="2 4" id="KW-0862">Zinc</keyword>
<evidence type="ECO:0000313" key="6">
    <source>
        <dbReference type="EMBL" id="HEX70011.1"/>
    </source>
</evidence>
<evidence type="ECO:0000256" key="1">
    <source>
        <dbReference type="ARBA" id="ARBA00022723"/>
    </source>
</evidence>
<comment type="caution">
    <text evidence="6">The sequence shown here is derived from an EMBL/GenBank/DDBJ whole genome shotgun (WGS) entry which is preliminary data.</text>
</comment>
<evidence type="ECO:0000256" key="3">
    <source>
        <dbReference type="ARBA" id="ARBA00023002"/>
    </source>
</evidence>
<dbReference type="SMART" id="SM00829">
    <property type="entry name" value="PKS_ER"/>
    <property type="match status" value="1"/>
</dbReference>
<name>A0A7C2W9W4_9BACT</name>
<dbReference type="AlphaFoldDB" id="A0A7C2W9W4"/>
<dbReference type="InterPro" id="IPR013154">
    <property type="entry name" value="ADH-like_N"/>
</dbReference>
<protein>
    <submittedName>
        <fullName evidence="6">Alcohol dehydrogenase</fullName>
    </submittedName>
</protein>
<dbReference type="InterPro" id="IPR011032">
    <property type="entry name" value="GroES-like_sf"/>
</dbReference>
<dbReference type="Gene3D" id="3.40.50.720">
    <property type="entry name" value="NAD(P)-binding Rossmann-like Domain"/>
    <property type="match status" value="1"/>
</dbReference>
<comment type="cofactor">
    <cofactor evidence="4">
        <name>Zn(2+)</name>
        <dbReference type="ChEBI" id="CHEBI:29105"/>
    </cofactor>
</comment>
<evidence type="ECO:0000259" key="5">
    <source>
        <dbReference type="SMART" id="SM00829"/>
    </source>
</evidence>
<accession>A0A7C2W9W4</accession>
<dbReference type="SUPFAM" id="SSF51735">
    <property type="entry name" value="NAD(P)-binding Rossmann-fold domains"/>
    <property type="match status" value="1"/>
</dbReference>
<dbReference type="PANTHER" id="PTHR43401">
    <property type="entry name" value="L-THREONINE 3-DEHYDROGENASE"/>
    <property type="match status" value="1"/>
</dbReference>
<dbReference type="EMBL" id="DSID01000160">
    <property type="protein sequence ID" value="HEX70011.1"/>
    <property type="molecule type" value="Genomic_DNA"/>
</dbReference>
<comment type="similarity">
    <text evidence="4">Belongs to the zinc-containing alcohol dehydrogenase family.</text>
</comment>